<dbReference type="PANTHER" id="PTHR46601">
    <property type="entry name" value="ULP_PROTEASE DOMAIN-CONTAINING PROTEIN"/>
    <property type="match status" value="1"/>
</dbReference>
<gene>
    <name evidence="1" type="ORF">SMN809_LOCUS85536</name>
</gene>
<dbReference type="PANTHER" id="PTHR46601:SF1">
    <property type="entry name" value="ADF-H DOMAIN-CONTAINING PROTEIN"/>
    <property type="match status" value="1"/>
</dbReference>
<feature type="non-terminal residue" evidence="1">
    <location>
        <position position="113"/>
    </location>
</feature>
<accession>A0A8S3KBB9</accession>
<protein>
    <submittedName>
        <fullName evidence="1">Uncharacterized protein</fullName>
    </submittedName>
</protein>
<name>A0A8S3KBB9_9BILA</name>
<dbReference type="Proteomes" id="UP000676336">
    <property type="component" value="Unassembled WGS sequence"/>
</dbReference>
<reference evidence="1" key="1">
    <citation type="submission" date="2021-02" db="EMBL/GenBank/DDBJ databases">
        <authorList>
            <person name="Nowell W R."/>
        </authorList>
    </citation>
    <scope>NUCLEOTIDE SEQUENCE</scope>
</reference>
<dbReference type="AlphaFoldDB" id="A0A8S3KBB9"/>
<dbReference type="EMBL" id="CAJOBI010365415">
    <property type="protein sequence ID" value="CAF5227979.1"/>
    <property type="molecule type" value="Genomic_DNA"/>
</dbReference>
<comment type="caution">
    <text evidence="1">The sequence shown here is derived from an EMBL/GenBank/DDBJ whole genome shotgun (WGS) entry which is preliminary data.</text>
</comment>
<sequence>MTDADDIEEKPDTTWSLWTTNNNHVELQHFNGTFRSLIDQLNGRWPSFVTHTYVTRQQRDYIKSIKLASSFSTFAVVQMDFAENFSFVVQKEIQSAYWNKKQSSLYTVAITVG</sequence>
<evidence type="ECO:0000313" key="1">
    <source>
        <dbReference type="EMBL" id="CAF5227979.1"/>
    </source>
</evidence>
<organism evidence="1 2">
    <name type="scientific">Rotaria magnacalcarata</name>
    <dbReference type="NCBI Taxonomy" id="392030"/>
    <lineage>
        <taxon>Eukaryota</taxon>
        <taxon>Metazoa</taxon>
        <taxon>Spiralia</taxon>
        <taxon>Gnathifera</taxon>
        <taxon>Rotifera</taxon>
        <taxon>Eurotatoria</taxon>
        <taxon>Bdelloidea</taxon>
        <taxon>Philodinida</taxon>
        <taxon>Philodinidae</taxon>
        <taxon>Rotaria</taxon>
    </lineage>
</organism>
<evidence type="ECO:0000313" key="2">
    <source>
        <dbReference type="Proteomes" id="UP000676336"/>
    </source>
</evidence>
<proteinExistence type="predicted"/>